<feature type="domain" description="Topo IA-type catalytic" evidence="13">
    <location>
        <begin position="129"/>
        <end position="562"/>
    </location>
</feature>
<dbReference type="InterPro" id="IPR013826">
    <property type="entry name" value="Topo_IA_cen_sub3"/>
</dbReference>
<dbReference type="GO" id="GO:0005694">
    <property type="term" value="C:chromosome"/>
    <property type="evidence" value="ECO:0007669"/>
    <property type="project" value="InterPro"/>
</dbReference>
<dbReference type="PANTHER" id="PTHR42785">
    <property type="entry name" value="DNA TOPOISOMERASE, TYPE IA, CORE"/>
    <property type="match status" value="1"/>
</dbReference>
<feature type="site" description="Interaction with DNA" evidence="10">
    <location>
        <position position="143"/>
    </location>
</feature>
<feature type="site" description="Interaction with DNA" evidence="10">
    <location>
        <position position="493"/>
    </location>
</feature>
<dbReference type="SUPFAM" id="SSF57783">
    <property type="entry name" value="Zinc beta-ribbon"/>
    <property type="match status" value="3"/>
</dbReference>
<dbReference type="InterPro" id="IPR000380">
    <property type="entry name" value="Topo_IA"/>
</dbReference>
<comment type="catalytic activity">
    <reaction evidence="1 10">
        <text>ATP-independent breakage of single-stranded DNA, followed by passage and rejoining.</text>
        <dbReference type="EC" id="5.6.2.1"/>
    </reaction>
</comment>
<feature type="site" description="Interaction with DNA" evidence="10">
    <location>
        <position position="33"/>
    </location>
</feature>
<dbReference type="Gene3D" id="1.10.460.10">
    <property type="entry name" value="Topoisomerase I, domain 2"/>
    <property type="match status" value="1"/>
</dbReference>
<organism evidence="14 15">
    <name type="scientific">Endomicrobium proavitum</name>
    <dbReference type="NCBI Taxonomy" id="1408281"/>
    <lineage>
        <taxon>Bacteria</taxon>
        <taxon>Pseudomonadati</taxon>
        <taxon>Elusimicrobiota</taxon>
        <taxon>Endomicrobiia</taxon>
        <taxon>Endomicrobiales</taxon>
        <taxon>Endomicrobiaceae</taxon>
        <taxon>Endomicrobium</taxon>
    </lineage>
</organism>
<dbReference type="AlphaFoldDB" id="A0A0G3WI23"/>
<dbReference type="KEGG" id="epo:Epro_0962"/>
<dbReference type="PROSITE" id="PS50880">
    <property type="entry name" value="TOPRIM"/>
    <property type="match status" value="1"/>
</dbReference>
<feature type="site" description="Interaction with DNA" evidence="10">
    <location>
        <position position="148"/>
    </location>
</feature>
<dbReference type="Gene3D" id="1.10.290.10">
    <property type="entry name" value="Topoisomerase I, domain 4"/>
    <property type="match status" value="1"/>
</dbReference>
<evidence type="ECO:0000256" key="9">
    <source>
        <dbReference type="ARBA" id="ARBA00023235"/>
    </source>
</evidence>
<dbReference type="PRINTS" id="PR00417">
    <property type="entry name" value="PRTPISMRASEI"/>
</dbReference>
<gene>
    <name evidence="10 14" type="primary">topA</name>
    <name evidence="14" type="ORF">Epro_0962</name>
</gene>
<keyword evidence="7 10" id="KW-0799">Topoisomerase</keyword>
<feature type="domain" description="Toprim" evidence="12">
    <location>
        <begin position="3"/>
        <end position="113"/>
    </location>
</feature>
<dbReference type="InterPro" id="IPR013825">
    <property type="entry name" value="Topo_IA_cen_sub2"/>
</dbReference>
<evidence type="ECO:0000313" key="15">
    <source>
        <dbReference type="Proteomes" id="UP000035337"/>
    </source>
</evidence>
<evidence type="ECO:0000256" key="8">
    <source>
        <dbReference type="ARBA" id="ARBA00023125"/>
    </source>
</evidence>
<dbReference type="NCBIfam" id="TIGR01051">
    <property type="entry name" value="topA_bact"/>
    <property type="match status" value="1"/>
</dbReference>
<dbReference type="SMART" id="SM00436">
    <property type="entry name" value="TOP1Bc"/>
    <property type="match status" value="1"/>
</dbReference>
<name>A0A0G3WI23_9BACT</name>
<feature type="region of interest" description="Interaction with DNA" evidence="10">
    <location>
        <begin position="163"/>
        <end position="168"/>
    </location>
</feature>
<dbReference type="SUPFAM" id="SSF56712">
    <property type="entry name" value="Prokaryotic type I DNA topoisomerase"/>
    <property type="match status" value="1"/>
</dbReference>
<protein>
    <recommendedName>
        <fullName evidence="10">DNA topoisomerase 1</fullName>
        <ecNumber evidence="10">5.6.2.1</ecNumber>
    </recommendedName>
    <alternativeName>
        <fullName evidence="10">DNA topoisomerase I</fullName>
    </alternativeName>
</protein>
<reference evidence="14 15" key="1">
    <citation type="submission" date="2014-09" db="EMBL/GenBank/DDBJ databases">
        <title>Complete genome sequence of Endomicrobium proavitum.</title>
        <authorList>
            <person name="Zheng H."/>
        </authorList>
    </citation>
    <scope>NUCLEOTIDE SEQUENCE [LARGE SCALE GENOMIC DNA]</scope>
    <source>
        <strain evidence="14 15">Rsa215</strain>
    </source>
</reference>
<evidence type="ECO:0000259" key="12">
    <source>
        <dbReference type="PROSITE" id="PS50880"/>
    </source>
</evidence>
<dbReference type="STRING" id="1408281.Epro_0962"/>
<feature type="site" description="Interaction with DNA" evidence="10">
    <location>
        <position position="139"/>
    </location>
</feature>
<dbReference type="Pfam" id="PF01396">
    <property type="entry name" value="Zn_ribbon_Top1"/>
    <property type="match status" value="3"/>
</dbReference>
<dbReference type="EC" id="5.6.2.1" evidence="10"/>
<dbReference type="PATRIC" id="fig|1408281.3.peg.988"/>
<keyword evidence="15" id="KW-1185">Reference proteome</keyword>
<dbReference type="Proteomes" id="UP000035337">
    <property type="component" value="Chromosome"/>
</dbReference>
<evidence type="ECO:0000256" key="10">
    <source>
        <dbReference type="HAMAP-Rule" id="MF_00952"/>
    </source>
</evidence>
<dbReference type="Gene3D" id="3.40.50.140">
    <property type="match status" value="1"/>
</dbReference>
<dbReference type="InterPro" id="IPR013824">
    <property type="entry name" value="Topo_IA_cen_sub1"/>
</dbReference>
<keyword evidence="8 10" id="KW-0238">DNA-binding</keyword>
<feature type="compositionally biased region" description="Basic residues" evidence="11">
    <location>
        <begin position="727"/>
        <end position="740"/>
    </location>
</feature>
<dbReference type="InterPro" id="IPR034149">
    <property type="entry name" value="TOPRIM_TopoI"/>
</dbReference>
<dbReference type="GO" id="GO:0008270">
    <property type="term" value="F:zinc ion binding"/>
    <property type="evidence" value="ECO:0007669"/>
    <property type="project" value="UniProtKB-KW"/>
</dbReference>
<dbReference type="InterPro" id="IPR003601">
    <property type="entry name" value="Topo_IA_2"/>
</dbReference>
<dbReference type="HAMAP" id="MF_00952">
    <property type="entry name" value="Topoisom_1_prok"/>
    <property type="match status" value="1"/>
</dbReference>
<evidence type="ECO:0000256" key="2">
    <source>
        <dbReference type="ARBA" id="ARBA00009446"/>
    </source>
</evidence>
<evidence type="ECO:0000256" key="5">
    <source>
        <dbReference type="ARBA" id="ARBA00022833"/>
    </source>
</evidence>
<dbReference type="InterPro" id="IPR028612">
    <property type="entry name" value="Topoisom_1_IA"/>
</dbReference>
<dbReference type="GO" id="GO:0006265">
    <property type="term" value="P:DNA topological change"/>
    <property type="evidence" value="ECO:0007669"/>
    <property type="project" value="UniProtKB-UniRule"/>
</dbReference>
<evidence type="ECO:0000256" key="11">
    <source>
        <dbReference type="SAM" id="MobiDB-lite"/>
    </source>
</evidence>
<dbReference type="GO" id="GO:0003917">
    <property type="term" value="F:DNA topoisomerase type I (single strand cut, ATP-independent) activity"/>
    <property type="evidence" value="ECO:0007669"/>
    <property type="project" value="UniProtKB-UniRule"/>
</dbReference>
<feature type="region of interest" description="Disordered" evidence="11">
    <location>
        <begin position="714"/>
        <end position="740"/>
    </location>
</feature>
<keyword evidence="5" id="KW-0862">Zinc</keyword>
<evidence type="ECO:0000256" key="3">
    <source>
        <dbReference type="ARBA" id="ARBA00022723"/>
    </source>
</evidence>
<comment type="subunit">
    <text evidence="10">Monomer.</text>
</comment>
<dbReference type="CDD" id="cd03363">
    <property type="entry name" value="TOPRIM_TopoIA_TopoI"/>
    <property type="match status" value="1"/>
</dbReference>
<keyword evidence="4" id="KW-0863">Zinc-finger</keyword>
<evidence type="ECO:0000256" key="7">
    <source>
        <dbReference type="ARBA" id="ARBA00023029"/>
    </source>
</evidence>
<feature type="site" description="Interaction with DNA" evidence="10">
    <location>
        <position position="306"/>
    </location>
</feature>
<dbReference type="InterPro" id="IPR023405">
    <property type="entry name" value="Topo_IA_core_domain"/>
</dbReference>
<evidence type="ECO:0000256" key="4">
    <source>
        <dbReference type="ARBA" id="ARBA00022771"/>
    </source>
</evidence>
<dbReference type="SMART" id="SM00493">
    <property type="entry name" value="TOPRIM"/>
    <property type="match status" value="1"/>
</dbReference>
<dbReference type="InterPro" id="IPR013498">
    <property type="entry name" value="Topo_IA_Znf"/>
</dbReference>
<evidence type="ECO:0000259" key="13">
    <source>
        <dbReference type="PROSITE" id="PS52039"/>
    </source>
</evidence>
<dbReference type="SMART" id="SM00437">
    <property type="entry name" value="TOP1Ac"/>
    <property type="match status" value="1"/>
</dbReference>
<dbReference type="InterPro" id="IPR006171">
    <property type="entry name" value="TOPRIM_dom"/>
</dbReference>
<evidence type="ECO:0000256" key="6">
    <source>
        <dbReference type="ARBA" id="ARBA00022842"/>
    </source>
</evidence>
<dbReference type="EMBL" id="CP009498">
    <property type="protein sequence ID" value="AKL98341.1"/>
    <property type="molecule type" value="Genomic_DNA"/>
</dbReference>
<dbReference type="InterPro" id="IPR013497">
    <property type="entry name" value="Topo_IA_cen"/>
</dbReference>
<dbReference type="PANTHER" id="PTHR42785:SF1">
    <property type="entry name" value="DNA TOPOISOMERASE"/>
    <property type="match status" value="1"/>
</dbReference>
<keyword evidence="6" id="KW-0460">Magnesium</keyword>
<accession>A0A0G3WI23</accession>
<feature type="site" description="Interaction with DNA" evidence="10">
    <location>
        <position position="140"/>
    </location>
</feature>
<dbReference type="InterPro" id="IPR023406">
    <property type="entry name" value="Topo_IA_AS"/>
</dbReference>
<dbReference type="RefSeq" id="WP_082121500.1">
    <property type="nucleotide sequence ID" value="NZ_CP009498.1"/>
</dbReference>
<dbReference type="Gene3D" id="3.30.65.10">
    <property type="entry name" value="Bacterial Topoisomerase I, domain 1"/>
    <property type="match status" value="3"/>
</dbReference>
<dbReference type="Pfam" id="PF01751">
    <property type="entry name" value="Toprim"/>
    <property type="match status" value="1"/>
</dbReference>
<keyword evidence="9 10" id="KW-0413">Isomerase</keyword>
<dbReference type="Pfam" id="PF01131">
    <property type="entry name" value="Topoisom_bac"/>
    <property type="match status" value="1"/>
</dbReference>
<keyword evidence="3" id="KW-0479">Metal-binding</keyword>
<proteinExistence type="inferred from homology"/>
<dbReference type="PROSITE" id="PS52039">
    <property type="entry name" value="TOPO_IA_2"/>
    <property type="match status" value="1"/>
</dbReference>
<dbReference type="Gene3D" id="2.70.20.10">
    <property type="entry name" value="Topoisomerase I, domain 3"/>
    <property type="match status" value="1"/>
</dbReference>
<dbReference type="GO" id="GO:0003677">
    <property type="term" value="F:DNA binding"/>
    <property type="evidence" value="ECO:0007669"/>
    <property type="project" value="UniProtKB-KW"/>
</dbReference>
<sequence>MSKYLVIVESPAKEKTISKILGKDYAVKSSYGHIRDLPKNKIGIDVENNFEPTYVNIARAKKVISDLKNASEKSDRIYLATDFDREGEAIAWHLKEALKLSDKKISRITFHEITPEAINSAVKNPRELDMHLVDSQQTRRILDRLVGYKLSPLLWKKVKIGLSAGRVQSVAVMIICDREEEINKFVPVEYWGIEAELSKTDKKQNPFKAALHSKAGVRFDKLAIKTKAEADKILAELSGAKYIVKTVEPKQRKRSPFGPYTTSTMQQDASRRLGFSASKTMMIAQKLYEGINVGGQNSEGLITYMRTDSLNIAKSVQSDTLKFIGATYGEKFLPPAPRIYKTKSKGAQEAHEAIRPTLPSRIPENIKQYLSPDEFKLYNLIWKRFLASQMSDALYNTVSAEISANDYVFKASGSALVFDGFLKVYEIDDEDKESKLPNLTAGETLNLLQLINEQHFTEPPARYNEASLIKALEEHGIGRPSTYAPTIKTILDRLYVRLEGKKFIPTNLGMVVTDVLKKHFANIVNVEFTAGVEEKLDDIAENKLVWQSVLKDFYGPFEQDLTAAEKNLERQKVEAPKSDEVCPNCGKPMVIRESRNGRFLGCSGYPECKTTMSMGKDGKAAPAAEETDMKCDKCGSPLIKKPGFKGKVYLACKNYPECKTTYNIDKDGNKVIKPEPEKTDLKCEKCGSMMLKRTGKRGPFLTCSAFPKCRNLQWIKTDKPPKEPKTKKSKKAKSPAKTKK</sequence>
<evidence type="ECO:0000313" key="14">
    <source>
        <dbReference type="EMBL" id="AKL98341.1"/>
    </source>
</evidence>
<dbReference type="OrthoDB" id="9804262at2"/>
<dbReference type="InterPro" id="IPR005733">
    <property type="entry name" value="TopoI_bac-type"/>
</dbReference>
<comment type="similarity">
    <text evidence="2 10">Belongs to the type IA topoisomerase family.</text>
</comment>
<feature type="active site" description="O-(5'-phospho-DNA)-tyrosine intermediate" evidence="10">
    <location>
        <position position="304"/>
    </location>
</feature>
<dbReference type="InterPro" id="IPR003602">
    <property type="entry name" value="Topo_IA_DNA-bd_dom"/>
</dbReference>
<feature type="compositionally biased region" description="Basic and acidic residues" evidence="11">
    <location>
        <begin position="716"/>
        <end position="726"/>
    </location>
</feature>
<dbReference type="CDD" id="cd00186">
    <property type="entry name" value="TOP1Ac"/>
    <property type="match status" value="1"/>
</dbReference>
<comment type="function">
    <text evidence="10">Releases the supercoiling and torsional tension of DNA, which is introduced during the DNA replication and transcription, by transiently cleaving and rejoining one strand of the DNA duplex. Introduces a single-strand break via transesterification at a target site in duplex DNA. The scissile phosphodiester is attacked by the catalytic tyrosine of the enzyme, resulting in the formation of a DNA-(5'-phosphotyrosyl)-enzyme intermediate and the expulsion of a 3'-OH DNA strand. The free DNA strand then undergoes passage around the unbroken strand, thus removing DNA supercoils. Finally, in the religation step, the DNA 3'-OH attacks the covalent intermediate to expel the active-site tyrosine and restore the DNA phosphodiester backbone.</text>
</comment>
<evidence type="ECO:0000256" key="1">
    <source>
        <dbReference type="ARBA" id="ARBA00000213"/>
    </source>
</evidence>
<dbReference type="PROSITE" id="PS00396">
    <property type="entry name" value="TOPO_IA_1"/>
    <property type="match status" value="1"/>
</dbReference>
<feature type="site" description="Interaction with DNA" evidence="10">
    <location>
        <position position="155"/>
    </location>
</feature>